<evidence type="ECO:0000256" key="2">
    <source>
        <dbReference type="ARBA" id="ARBA00022598"/>
    </source>
</evidence>
<accession>A0A7W0C9G1</accession>
<dbReference type="InterPro" id="IPR042099">
    <property type="entry name" value="ANL_N_sf"/>
</dbReference>
<organism evidence="5 6">
    <name type="scientific">Desulfosalsimonas propionicica</name>
    <dbReference type="NCBI Taxonomy" id="332175"/>
    <lineage>
        <taxon>Bacteria</taxon>
        <taxon>Pseudomonadati</taxon>
        <taxon>Thermodesulfobacteriota</taxon>
        <taxon>Desulfobacteria</taxon>
        <taxon>Desulfobacterales</taxon>
        <taxon>Desulfosalsimonadaceae</taxon>
        <taxon>Desulfosalsimonas</taxon>
    </lineage>
</organism>
<dbReference type="InterPro" id="IPR045851">
    <property type="entry name" value="AMP-bd_C_sf"/>
</dbReference>
<proteinExistence type="inferred from homology"/>
<evidence type="ECO:0000259" key="3">
    <source>
        <dbReference type="Pfam" id="PF00501"/>
    </source>
</evidence>
<dbReference type="Pfam" id="PF13193">
    <property type="entry name" value="AMP-binding_C"/>
    <property type="match status" value="1"/>
</dbReference>
<dbReference type="SUPFAM" id="SSF56801">
    <property type="entry name" value="Acetyl-CoA synthetase-like"/>
    <property type="match status" value="1"/>
</dbReference>
<evidence type="ECO:0000313" key="6">
    <source>
        <dbReference type="Proteomes" id="UP000525298"/>
    </source>
</evidence>
<dbReference type="InterPro" id="IPR020845">
    <property type="entry name" value="AMP-binding_CS"/>
</dbReference>
<comment type="caution">
    <text evidence="5">The sequence shown here is derived from an EMBL/GenBank/DDBJ whole genome shotgun (WGS) entry which is preliminary data.</text>
</comment>
<comment type="similarity">
    <text evidence="1">Belongs to the ATP-dependent AMP-binding enzyme family.</text>
</comment>
<dbReference type="InterPro" id="IPR025110">
    <property type="entry name" value="AMP-bd_C"/>
</dbReference>
<dbReference type="EC" id="6.2.1.-" evidence="5"/>
<feature type="domain" description="AMP-dependent synthetase/ligase" evidence="3">
    <location>
        <begin position="40"/>
        <end position="406"/>
    </location>
</feature>
<dbReference type="Gene3D" id="3.40.50.12780">
    <property type="entry name" value="N-terminal domain of ligase-like"/>
    <property type="match status" value="1"/>
</dbReference>
<dbReference type="PANTHER" id="PTHR43767">
    <property type="entry name" value="LONG-CHAIN-FATTY-ACID--COA LIGASE"/>
    <property type="match status" value="1"/>
</dbReference>
<dbReference type="InterPro" id="IPR000873">
    <property type="entry name" value="AMP-dep_synth/lig_dom"/>
</dbReference>
<dbReference type="FunFam" id="3.30.300.30:FF:000008">
    <property type="entry name" value="2,3-dihydroxybenzoate-AMP ligase"/>
    <property type="match status" value="1"/>
</dbReference>
<protein>
    <submittedName>
        <fullName evidence="5">Fatty-acyl-CoA synthase</fullName>
        <ecNumber evidence="5">6.2.1.-</ecNumber>
    </submittedName>
</protein>
<dbReference type="NCBIfam" id="NF004837">
    <property type="entry name" value="PRK06187.1"/>
    <property type="match status" value="1"/>
</dbReference>
<gene>
    <name evidence="5" type="ORF">HNR65_001953</name>
</gene>
<dbReference type="RefSeq" id="WP_181551267.1">
    <property type="nucleotide sequence ID" value="NZ_JACDUS010000004.1"/>
</dbReference>
<dbReference type="InterPro" id="IPR050237">
    <property type="entry name" value="ATP-dep_AMP-bd_enzyme"/>
</dbReference>
<dbReference type="Proteomes" id="UP000525298">
    <property type="component" value="Unassembled WGS sequence"/>
</dbReference>
<dbReference type="EMBL" id="JACDUS010000004">
    <property type="protein sequence ID" value="MBA2881626.1"/>
    <property type="molecule type" value="Genomic_DNA"/>
</dbReference>
<sequence length="548" mass="61998">MQTDPKDEKTRFESLTRNNVEFLLNRYNRVNRWVIADMTRRSAYHHPDKTALIFQDREMTYTELEAACNQTANALLDLGVKKYDRVAILAHNTLHHVLTWLGCCKAGAVYLAVNYLLRGPDIQYCINHSESTVFIVEDSLYELVKDVLAEMPTVKTLIWSNQGAGQNPPDEKFLEFDNWYQKYPDTEPDAILRIEDPCQMTYTSGTESRPKGVIINHQALLSQYMGCIFDGGYESADININALPIYHCAQRDVFLNPIFYIGGTNILMGPDIGQILKNVEKYRATMLFAPPTVWIGILRHPEFDSHDLSSLKKLYYGASIMPVEVLRELLERLPGTKIYNYYGQTELAPYHTILKAEDAWDKLGSAGRAGLNMETRLEADNGEIVHAPGRPGEICGKGPHAMMMYFKDMEKTDDVMRGGWFHSGDLGVLDEDGYITVVDRKKDMVKTGGENVASREVEEAVYTDSRVEEVAVIGVPHPKWVEAVAAVVVPRQGESISEEEILEICRQKLAPFKVPKKIIFVDQLPKTPTGKLLKRGMRETYKNAFGAD</sequence>
<keyword evidence="6" id="KW-1185">Reference proteome</keyword>
<dbReference type="Pfam" id="PF00501">
    <property type="entry name" value="AMP-binding"/>
    <property type="match status" value="1"/>
</dbReference>
<dbReference type="GO" id="GO:0016878">
    <property type="term" value="F:acid-thiol ligase activity"/>
    <property type="evidence" value="ECO:0007669"/>
    <property type="project" value="UniProtKB-ARBA"/>
</dbReference>
<keyword evidence="2 5" id="KW-0436">Ligase</keyword>
<reference evidence="5 6" key="1">
    <citation type="submission" date="2020-07" db="EMBL/GenBank/DDBJ databases">
        <title>Genomic Encyclopedia of Type Strains, Phase IV (KMG-IV): sequencing the most valuable type-strain genomes for metagenomic binning, comparative biology and taxonomic classification.</title>
        <authorList>
            <person name="Goeker M."/>
        </authorList>
    </citation>
    <scope>NUCLEOTIDE SEQUENCE [LARGE SCALE GENOMIC DNA]</scope>
    <source>
        <strain evidence="5 6">DSM 17721</strain>
    </source>
</reference>
<dbReference type="Gene3D" id="3.30.300.30">
    <property type="match status" value="1"/>
</dbReference>
<name>A0A7W0C9G1_9BACT</name>
<feature type="domain" description="AMP-binding enzyme C-terminal" evidence="4">
    <location>
        <begin position="456"/>
        <end position="531"/>
    </location>
</feature>
<evidence type="ECO:0000313" key="5">
    <source>
        <dbReference type="EMBL" id="MBA2881626.1"/>
    </source>
</evidence>
<evidence type="ECO:0000259" key="4">
    <source>
        <dbReference type="Pfam" id="PF13193"/>
    </source>
</evidence>
<evidence type="ECO:0000256" key="1">
    <source>
        <dbReference type="ARBA" id="ARBA00006432"/>
    </source>
</evidence>
<dbReference type="AlphaFoldDB" id="A0A7W0C9G1"/>
<dbReference type="PANTHER" id="PTHR43767:SF1">
    <property type="entry name" value="NONRIBOSOMAL PEPTIDE SYNTHASE PES1 (EUROFUNG)-RELATED"/>
    <property type="match status" value="1"/>
</dbReference>
<dbReference type="NCBIfam" id="NF006182">
    <property type="entry name" value="PRK08316.1"/>
    <property type="match status" value="1"/>
</dbReference>
<dbReference type="PROSITE" id="PS00455">
    <property type="entry name" value="AMP_BINDING"/>
    <property type="match status" value="1"/>
</dbReference>